<proteinExistence type="predicted"/>
<dbReference type="Proteomes" id="UP000176666">
    <property type="component" value="Unassembled WGS sequence"/>
</dbReference>
<reference evidence="2 3" key="1">
    <citation type="journal article" date="2016" name="Nat. Commun.">
        <title>Thousands of microbial genomes shed light on interconnected biogeochemical processes in an aquifer system.</title>
        <authorList>
            <person name="Anantharaman K."/>
            <person name="Brown C.T."/>
            <person name="Hug L.A."/>
            <person name="Sharon I."/>
            <person name="Castelle C.J."/>
            <person name="Probst A.J."/>
            <person name="Thomas B.C."/>
            <person name="Singh A."/>
            <person name="Wilkins M.J."/>
            <person name="Karaoz U."/>
            <person name="Brodie E.L."/>
            <person name="Williams K.H."/>
            <person name="Hubbard S.S."/>
            <person name="Banfield J.F."/>
        </authorList>
    </citation>
    <scope>NUCLEOTIDE SEQUENCE [LARGE SCALE GENOMIC DNA]</scope>
</reference>
<sequence length="102" mass="10892">MFDVYADSFEIKKHFSPASLFANFGALATTVITILTSVAATLSVFLIIIAGFKFVTSGGDPKKLESAKATLTYAIIGLVITILAFVILQVLQTFLGSEVEIT</sequence>
<feature type="transmembrane region" description="Helical" evidence="1">
    <location>
        <begin position="20"/>
        <end position="50"/>
    </location>
</feature>
<keyword evidence="1" id="KW-0812">Transmembrane</keyword>
<dbReference type="InterPro" id="IPR043993">
    <property type="entry name" value="T4SS_pilin"/>
</dbReference>
<keyword evidence="1" id="KW-1133">Transmembrane helix</keyword>
<evidence type="ECO:0000313" key="2">
    <source>
        <dbReference type="EMBL" id="OGD94876.1"/>
    </source>
</evidence>
<dbReference type="Pfam" id="PF18895">
    <property type="entry name" value="T4SS_pilin"/>
    <property type="match status" value="1"/>
</dbReference>
<keyword evidence="1" id="KW-0472">Membrane</keyword>
<organism evidence="2 3">
    <name type="scientific">Candidatus Curtissbacteria bacterium RIFCSPHIGHO2_12_FULL_38_9b</name>
    <dbReference type="NCBI Taxonomy" id="1797720"/>
    <lineage>
        <taxon>Bacteria</taxon>
        <taxon>Candidatus Curtissiibacteriota</taxon>
    </lineage>
</organism>
<feature type="transmembrane region" description="Helical" evidence="1">
    <location>
        <begin position="71"/>
        <end position="91"/>
    </location>
</feature>
<dbReference type="EMBL" id="MFBJ01000073">
    <property type="protein sequence ID" value="OGD94876.1"/>
    <property type="molecule type" value="Genomic_DNA"/>
</dbReference>
<evidence type="ECO:0000256" key="1">
    <source>
        <dbReference type="SAM" id="Phobius"/>
    </source>
</evidence>
<dbReference type="AlphaFoldDB" id="A0A1F5GSL1"/>
<evidence type="ECO:0000313" key="3">
    <source>
        <dbReference type="Proteomes" id="UP000176666"/>
    </source>
</evidence>
<name>A0A1F5GSL1_9BACT</name>
<protein>
    <submittedName>
        <fullName evidence="2">Uncharacterized protein</fullName>
    </submittedName>
</protein>
<comment type="caution">
    <text evidence="2">The sequence shown here is derived from an EMBL/GenBank/DDBJ whole genome shotgun (WGS) entry which is preliminary data.</text>
</comment>
<accession>A0A1F5GSL1</accession>
<gene>
    <name evidence="2" type="ORF">A3F02_03595</name>
</gene>